<dbReference type="EMBL" id="CM000581">
    <property type="protein sequence ID" value="EWG53471.1"/>
    <property type="molecule type" value="Genomic_DNA"/>
</dbReference>
<organism evidence="1 2">
    <name type="scientific">Gibberella moniliformis (strain M3125 / FGSC 7600)</name>
    <name type="common">Maize ear and stalk rot fungus</name>
    <name type="synonym">Fusarium verticillioides</name>
    <dbReference type="NCBI Taxonomy" id="334819"/>
    <lineage>
        <taxon>Eukaryota</taxon>
        <taxon>Fungi</taxon>
        <taxon>Dikarya</taxon>
        <taxon>Ascomycota</taxon>
        <taxon>Pezizomycotina</taxon>
        <taxon>Sordariomycetes</taxon>
        <taxon>Hypocreomycetidae</taxon>
        <taxon>Hypocreales</taxon>
        <taxon>Nectriaceae</taxon>
        <taxon>Fusarium</taxon>
        <taxon>Fusarium fujikuroi species complex</taxon>
    </lineage>
</organism>
<dbReference type="EMBL" id="DS022259">
    <property type="protein sequence ID" value="EWG53471.1"/>
    <property type="molecule type" value="Genomic_DNA"/>
</dbReference>
<dbReference type="AlphaFoldDB" id="W7MQW5"/>
<dbReference type="KEGG" id="fvr:FVEG_11898"/>
<protein>
    <submittedName>
        <fullName evidence="1">Uncharacterized protein</fullName>
    </submittedName>
</protein>
<accession>W7MQW5</accession>
<dbReference type="HOGENOM" id="CLU_3320131_0_0_1"/>
<keyword evidence="2" id="KW-1185">Reference proteome</keyword>
<evidence type="ECO:0000313" key="2">
    <source>
        <dbReference type="Proteomes" id="UP000009096"/>
    </source>
</evidence>
<gene>
    <name evidence="1" type="ORF">FVEG_11898</name>
</gene>
<dbReference type="VEuPathDB" id="FungiDB:FVEG_11898"/>
<dbReference type="Proteomes" id="UP000009096">
    <property type="component" value="Chromosome 4"/>
</dbReference>
<reference evidence="1 2" key="1">
    <citation type="journal article" date="2010" name="Nature">
        <title>Comparative genomics reveals mobile pathogenicity chromosomes in Fusarium.</title>
        <authorList>
            <person name="Ma L.J."/>
            <person name="van der Does H.C."/>
            <person name="Borkovich K.A."/>
            <person name="Coleman J.J."/>
            <person name="Daboussi M.J."/>
            <person name="Di Pietro A."/>
            <person name="Dufresne M."/>
            <person name="Freitag M."/>
            <person name="Grabherr M."/>
            <person name="Henrissat B."/>
            <person name="Houterman P.M."/>
            <person name="Kang S."/>
            <person name="Shim W.B."/>
            <person name="Woloshuk C."/>
            <person name="Xie X."/>
            <person name="Xu J.R."/>
            <person name="Antoniw J."/>
            <person name="Baker S.E."/>
            <person name="Bluhm B.H."/>
            <person name="Breakspear A."/>
            <person name="Brown D.W."/>
            <person name="Butchko R.A."/>
            <person name="Chapman S."/>
            <person name="Coulson R."/>
            <person name="Coutinho P.M."/>
            <person name="Danchin E.G."/>
            <person name="Diener A."/>
            <person name="Gale L.R."/>
            <person name="Gardiner D.M."/>
            <person name="Goff S."/>
            <person name="Hammond-Kosack K.E."/>
            <person name="Hilburn K."/>
            <person name="Hua-Van A."/>
            <person name="Jonkers W."/>
            <person name="Kazan K."/>
            <person name="Kodira C.D."/>
            <person name="Koehrsen M."/>
            <person name="Kumar L."/>
            <person name="Lee Y.H."/>
            <person name="Li L."/>
            <person name="Manners J.M."/>
            <person name="Miranda-Saavedra D."/>
            <person name="Mukherjee M."/>
            <person name="Park G."/>
            <person name="Park J."/>
            <person name="Park S.Y."/>
            <person name="Proctor R.H."/>
            <person name="Regev A."/>
            <person name="Ruiz-Roldan M.C."/>
            <person name="Sain D."/>
            <person name="Sakthikumar S."/>
            <person name="Sykes S."/>
            <person name="Schwartz D.C."/>
            <person name="Turgeon B.G."/>
            <person name="Wapinski I."/>
            <person name="Yoder O."/>
            <person name="Young S."/>
            <person name="Zeng Q."/>
            <person name="Zhou S."/>
            <person name="Galagan J."/>
            <person name="Cuomo C.A."/>
            <person name="Kistler H.C."/>
            <person name="Rep M."/>
        </authorList>
    </citation>
    <scope>NUCLEOTIDE SEQUENCE [LARGE SCALE GENOMIC DNA]</scope>
    <source>
        <strain evidence="2">M3125 / FGSC 7600</strain>
    </source>
</reference>
<evidence type="ECO:0000313" key="1">
    <source>
        <dbReference type="EMBL" id="EWG53471.1"/>
    </source>
</evidence>
<sequence>MEPYSTAVQLSSTKAFLSCKLLSQMWRQRKPIIAPCECM</sequence>
<dbReference type="GeneID" id="30069380"/>
<dbReference type="RefSeq" id="XP_018759662.1">
    <property type="nucleotide sequence ID" value="XM_018901219.1"/>
</dbReference>
<name>W7MQW5_GIBM7</name>
<proteinExistence type="predicted"/>